<dbReference type="Pfam" id="PF03572">
    <property type="entry name" value="Peptidase_S41"/>
    <property type="match status" value="1"/>
</dbReference>
<keyword evidence="1" id="KW-0732">Signal</keyword>
<feature type="domain" description="Tail specific protease" evidence="2">
    <location>
        <begin position="213"/>
        <end position="458"/>
    </location>
</feature>
<reference evidence="3 4" key="1">
    <citation type="submission" date="2020-09" db="EMBL/GenBank/DDBJ databases">
        <authorList>
            <person name="Kim M.K."/>
        </authorList>
    </citation>
    <scope>NUCLEOTIDE SEQUENCE [LARGE SCALE GENOMIC DNA]</scope>
    <source>
        <strain evidence="3 4">BT646</strain>
    </source>
</reference>
<organism evidence="3 4">
    <name type="scientific">Hymenobacter duratus</name>
    <dbReference type="NCBI Taxonomy" id="2771356"/>
    <lineage>
        <taxon>Bacteria</taxon>
        <taxon>Pseudomonadati</taxon>
        <taxon>Bacteroidota</taxon>
        <taxon>Cytophagia</taxon>
        <taxon>Cytophagales</taxon>
        <taxon>Hymenobacteraceae</taxon>
        <taxon>Hymenobacter</taxon>
    </lineage>
</organism>
<dbReference type="RefSeq" id="WP_190783722.1">
    <property type="nucleotide sequence ID" value="NZ_JACWZZ010000001.1"/>
</dbReference>
<keyword evidence="4" id="KW-1185">Reference proteome</keyword>
<dbReference type="InterPro" id="IPR029045">
    <property type="entry name" value="ClpP/crotonase-like_dom_sf"/>
</dbReference>
<gene>
    <name evidence="3" type="ORF">IC231_06680</name>
</gene>
<accession>A0ABR8JJL9</accession>
<evidence type="ECO:0000256" key="1">
    <source>
        <dbReference type="SAM" id="SignalP"/>
    </source>
</evidence>
<dbReference type="Proteomes" id="UP000642468">
    <property type="component" value="Unassembled WGS sequence"/>
</dbReference>
<dbReference type="SUPFAM" id="SSF52096">
    <property type="entry name" value="ClpP/crotonase"/>
    <property type="match status" value="1"/>
</dbReference>
<evidence type="ECO:0000259" key="2">
    <source>
        <dbReference type="SMART" id="SM00245"/>
    </source>
</evidence>
<dbReference type="Gene3D" id="3.90.226.10">
    <property type="entry name" value="2-enoyl-CoA Hydratase, Chain A, domain 1"/>
    <property type="match status" value="1"/>
</dbReference>
<evidence type="ECO:0000313" key="3">
    <source>
        <dbReference type="EMBL" id="MBD2714714.1"/>
    </source>
</evidence>
<dbReference type="SMART" id="SM00245">
    <property type="entry name" value="TSPc"/>
    <property type="match status" value="1"/>
</dbReference>
<dbReference type="PANTHER" id="PTHR32060:SF22">
    <property type="entry name" value="CARBOXYL-TERMINAL-PROCESSING PEPTIDASE 3, CHLOROPLASTIC"/>
    <property type="match status" value="1"/>
</dbReference>
<feature type="signal peptide" evidence="1">
    <location>
        <begin position="1"/>
        <end position="19"/>
    </location>
</feature>
<feature type="chain" id="PRO_5045243226" description="Tail specific protease domain-containing protein" evidence="1">
    <location>
        <begin position="20"/>
        <end position="493"/>
    </location>
</feature>
<evidence type="ECO:0000313" key="4">
    <source>
        <dbReference type="Proteomes" id="UP000642468"/>
    </source>
</evidence>
<protein>
    <recommendedName>
        <fullName evidence="2">Tail specific protease domain-containing protein</fullName>
    </recommendedName>
</protein>
<name>A0ABR8JJL9_9BACT</name>
<dbReference type="EMBL" id="JACWZZ010000001">
    <property type="protein sequence ID" value="MBD2714714.1"/>
    <property type="molecule type" value="Genomic_DNA"/>
</dbReference>
<dbReference type="PANTHER" id="PTHR32060">
    <property type="entry name" value="TAIL-SPECIFIC PROTEASE"/>
    <property type="match status" value="1"/>
</dbReference>
<proteinExistence type="predicted"/>
<comment type="caution">
    <text evidence="3">The sequence shown here is derived from an EMBL/GenBank/DDBJ whole genome shotgun (WGS) entry which is preliminary data.</text>
</comment>
<sequence length="493" mass="54040">MRFSCCFFGVLLSSFGLTAAGQAQSGEGVLTRRFAPAQLQHDLDVLHRTVQAGQHLGARTYRSAAYLDSCAAAVRAQLTQPLTEREFRTILRPYVSGLGCGHTSLHPSEAYLAATKGAKPFVLPLQAVALDGRLLLTATPGLRPGLLTPGDEVLSINARPAAELVPAMARQVSADGRNQTHALYQLRRSTYLYYALAYGLADTYAVQVRAQDGSTRSLRLTAADVDTAQANQFYRATRQPGAGRVVQRQGSNSLRLLPQDSAVAVLDLNTFTSSYSGFYKAVFQELKQRQVRALIVDLRDNGGGSSFAGNAFLRYLLPAPFQFVFETGPEQRKVRRELEMGFWERITPGLLSTNPVQTWKHGRHQFIFRFRPHRQLRYTGPVYVLTNGGTFSMASYVAAYLRHHAGATLVGEETGGGEAGSNAMLSGWLRLPETRQRVHFPVYRITHQISAGPDMGLGVRPAVSVNYSVTDLLQGHDRDLSTTLELIAARAAK</sequence>
<dbReference type="InterPro" id="IPR005151">
    <property type="entry name" value="Tail-specific_protease"/>
</dbReference>